<reference evidence="1" key="1">
    <citation type="journal article" date="2014" name="Front. Microbiol.">
        <title>High frequency of phylogenetically diverse reductive dehalogenase-homologous genes in deep subseafloor sedimentary metagenomes.</title>
        <authorList>
            <person name="Kawai M."/>
            <person name="Futagami T."/>
            <person name="Toyoda A."/>
            <person name="Takaki Y."/>
            <person name="Nishi S."/>
            <person name="Hori S."/>
            <person name="Arai W."/>
            <person name="Tsubouchi T."/>
            <person name="Morono Y."/>
            <person name="Uchiyama I."/>
            <person name="Ito T."/>
            <person name="Fujiyama A."/>
            <person name="Inagaki F."/>
            <person name="Takami H."/>
        </authorList>
    </citation>
    <scope>NUCLEOTIDE SEQUENCE</scope>
    <source>
        <strain evidence="1">Expedition CK06-06</strain>
    </source>
</reference>
<dbReference type="EMBL" id="BARV01015255">
    <property type="protein sequence ID" value="GAI28645.1"/>
    <property type="molecule type" value="Genomic_DNA"/>
</dbReference>
<evidence type="ECO:0000313" key="1">
    <source>
        <dbReference type="EMBL" id="GAI28645.1"/>
    </source>
</evidence>
<gene>
    <name evidence="1" type="ORF">S06H3_26396</name>
</gene>
<feature type="non-terminal residue" evidence="1">
    <location>
        <position position="1"/>
    </location>
</feature>
<sequence>TLDSTVQVMKDTVTDVSKLRTDLGQLISDLPPKIRSETKPFFDEVFLKYDDWIREDYKPAIAQFDLLIDALEVKQETHRENIGDLVDRLKRPADYLLELDGFDPDLRRQQEDSIHEISSRTYMRQAYNARSSIAFL</sequence>
<proteinExistence type="predicted"/>
<accession>X1NPB7</accession>
<protein>
    <submittedName>
        <fullName evidence="1">Uncharacterized protein</fullName>
    </submittedName>
</protein>
<name>X1NPB7_9ZZZZ</name>
<comment type="caution">
    <text evidence="1">The sequence shown here is derived from an EMBL/GenBank/DDBJ whole genome shotgun (WGS) entry which is preliminary data.</text>
</comment>
<dbReference type="AlphaFoldDB" id="X1NPB7"/>
<organism evidence="1">
    <name type="scientific">marine sediment metagenome</name>
    <dbReference type="NCBI Taxonomy" id="412755"/>
    <lineage>
        <taxon>unclassified sequences</taxon>
        <taxon>metagenomes</taxon>
        <taxon>ecological metagenomes</taxon>
    </lineage>
</organism>